<dbReference type="GO" id="GO:0006281">
    <property type="term" value="P:DNA repair"/>
    <property type="evidence" value="ECO:0007669"/>
    <property type="project" value="InterPro"/>
</dbReference>
<dbReference type="AlphaFoldDB" id="E3PSE1"/>
<dbReference type="BioCyc" id="CSTI499177:GJE9-1730-MONOMER"/>
<dbReference type="Pfam" id="PF00565">
    <property type="entry name" value="SNase"/>
    <property type="match status" value="1"/>
</dbReference>
<dbReference type="InterPro" id="IPR002071">
    <property type="entry name" value="Thermonucl_AS"/>
</dbReference>
<evidence type="ECO:0000313" key="9">
    <source>
        <dbReference type="Proteomes" id="UP000007041"/>
    </source>
</evidence>
<dbReference type="PROSITE" id="PS01123">
    <property type="entry name" value="TNASE_1"/>
    <property type="match status" value="1"/>
</dbReference>
<dbReference type="GO" id="GO:1990599">
    <property type="term" value="F:3' overhang single-stranded DNA endodeoxyribonuclease activity"/>
    <property type="evidence" value="ECO:0007669"/>
    <property type="project" value="UniProtKB-EC"/>
</dbReference>
<feature type="domain" description="TNase-like" evidence="7">
    <location>
        <begin position="92"/>
        <end position="224"/>
    </location>
</feature>
<dbReference type="GO" id="GO:0003677">
    <property type="term" value="F:DNA binding"/>
    <property type="evidence" value="ECO:0007669"/>
    <property type="project" value="InterPro"/>
</dbReference>
<dbReference type="HOGENOM" id="CLU_046484_5_0_9"/>
<dbReference type="STRING" id="1511.CLOST_1675"/>
<dbReference type="PROSITE" id="PS50830">
    <property type="entry name" value="TNASE_3"/>
    <property type="match status" value="1"/>
</dbReference>
<dbReference type="InterPro" id="IPR004026">
    <property type="entry name" value="Ada_DNA_repair_Zn-bd"/>
</dbReference>
<keyword evidence="6" id="KW-0812">Transmembrane</keyword>
<keyword evidence="3 8" id="KW-0378">Hydrolase</keyword>
<keyword evidence="4" id="KW-0010">Activator</keyword>
<evidence type="ECO:0000256" key="4">
    <source>
        <dbReference type="ARBA" id="ARBA00023159"/>
    </source>
</evidence>
<proteinExistence type="predicted"/>
<keyword evidence="1" id="KW-0540">Nuclease</keyword>
<dbReference type="SMART" id="SM00318">
    <property type="entry name" value="SNc"/>
    <property type="match status" value="1"/>
</dbReference>
<dbReference type="InterPro" id="IPR035437">
    <property type="entry name" value="SNase_OB-fold_sf"/>
</dbReference>
<keyword evidence="6" id="KW-0472">Membrane</keyword>
<dbReference type="InterPro" id="IPR016071">
    <property type="entry name" value="Staphylococal_nuclease_OB-fold"/>
</dbReference>
<dbReference type="PANTHER" id="PTHR12302">
    <property type="entry name" value="EBNA2 BINDING PROTEIN P100"/>
    <property type="match status" value="1"/>
</dbReference>
<dbReference type="PANTHER" id="PTHR12302:SF3">
    <property type="entry name" value="SERINE_THREONINE-PROTEIN KINASE 31"/>
    <property type="match status" value="1"/>
</dbReference>
<feature type="transmembrane region" description="Helical" evidence="6">
    <location>
        <begin position="6"/>
        <end position="24"/>
    </location>
</feature>
<dbReference type="CDD" id="cd00175">
    <property type="entry name" value="SNc"/>
    <property type="match status" value="1"/>
</dbReference>
<dbReference type="EC" id="3.1.31.1" evidence="8"/>
<evidence type="ECO:0000256" key="6">
    <source>
        <dbReference type="SAM" id="Phobius"/>
    </source>
</evidence>
<organism evidence="8 9">
    <name type="scientific">Acetoanaerobium sticklandii (strain ATCC 12662 / DSM 519 / JCM 1433 / CCUG 9281 / NCIMB 10654 / HF)</name>
    <name type="common">Clostridium sticklandii</name>
    <dbReference type="NCBI Taxonomy" id="499177"/>
    <lineage>
        <taxon>Bacteria</taxon>
        <taxon>Bacillati</taxon>
        <taxon>Bacillota</taxon>
        <taxon>Clostridia</taxon>
        <taxon>Peptostreptococcales</taxon>
        <taxon>Filifactoraceae</taxon>
        <taxon>Acetoanaerobium</taxon>
    </lineage>
</organism>
<sequence>MESLLSIIAIALFVYSMVNFFKLIKNRDKSYFKKALALFISSFIVVMLIPIAPVKSEEHQIPLNATEENKNSNEIVAEQTSNQEASKTEKTGAKLYTVTRTIDGDTIEVLIDGNTEKIRLIGIDTPESVHPDQSKNVPEGKMASEFTKSKLEGKQIALELDVEERDRYGRLLAYVWIDNVMFNKTLLSEGLAQVSTYPPNVKYTNDFLALEKQARENSVGLWSQQVATTAPVFSEPKPQASTVNNEMTFIGNRNTKKFHYPTCSSVNQMNESNKVSLSSREEAINGGFIPCKRCNP</sequence>
<dbReference type="GO" id="GO:0008168">
    <property type="term" value="F:methyltransferase activity"/>
    <property type="evidence" value="ECO:0007669"/>
    <property type="project" value="InterPro"/>
</dbReference>
<protein>
    <submittedName>
        <fullName evidence="8">Thermonuclease (TNase) (Micrococcal nuclease) (Staphylococcal nuclease) (Modular protein)</fullName>
        <ecNumber evidence="8">3.1.31.1</ecNumber>
    </submittedName>
</protein>
<keyword evidence="2" id="KW-0255">Endonuclease</keyword>
<reference evidence="9" key="1">
    <citation type="journal article" date="2010" name="BMC Genomics">
        <title>Clostridium sticklandii, a specialist in amino acid degradation:revisiting its metabolism through its genome sequence.</title>
        <authorList>
            <person name="Fonknechten N."/>
            <person name="Chaussonnerie S."/>
            <person name="Tricot S."/>
            <person name="Lajus A."/>
            <person name="Andreesen J.R."/>
            <person name="Perchat N."/>
            <person name="Pelletier E."/>
            <person name="Gouyvenoux M."/>
            <person name="Barbe V."/>
            <person name="Salanoubat M."/>
            <person name="Le Paslier D."/>
            <person name="Weissenbach J."/>
            <person name="Cohen G.N."/>
            <person name="Kreimeyer A."/>
        </authorList>
    </citation>
    <scope>NUCLEOTIDE SEQUENCE [LARGE SCALE GENOMIC DNA]</scope>
    <source>
        <strain evidence="9">ATCC 12662 / DSM 519 / JCM 1433 / CCUG 9281 / NCIMB 10654 / HF</strain>
    </source>
</reference>
<dbReference type="KEGG" id="cst:CLOST_1675"/>
<dbReference type="Pfam" id="PF02805">
    <property type="entry name" value="Ada_Zn_binding"/>
    <property type="match status" value="1"/>
</dbReference>
<dbReference type="Gene3D" id="3.40.10.10">
    <property type="entry name" value="DNA Methylphosphotriester Repair Domain"/>
    <property type="match status" value="1"/>
</dbReference>
<evidence type="ECO:0000259" key="7">
    <source>
        <dbReference type="PROSITE" id="PS50830"/>
    </source>
</evidence>
<evidence type="ECO:0000256" key="2">
    <source>
        <dbReference type="ARBA" id="ARBA00022759"/>
    </source>
</evidence>
<dbReference type="SUPFAM" id="SSF57884">
    <property type="entry name" value="Ada DNA repair protein, N-terminal domain (N-Ada 10)"/>
    <property type="match status" value="1"/>
</dbReference>
<dbReference type="InterPro" id="IPR035451">
    <property type="entry name" value="Ada-like_dom_sf"/>
</dbReference>
<dbReference type="PROSITE" id="PS01284">
    <property type="entry name" value="TNASE_2"/>
    <property type="match status" value="1"/>
</dbReference>
<dbReference type="EMBL" id="FP565809">
    <property type="protein sequence ID" value="CBH21795.1"/>
    <property type="molecule type" value="Genomic_DNA"/>
</dbReference>
<name>E3PSE1_ACESD</name>
<dbReference type="GO" id="GO:0006355">
    <property type="term" value="P:regulation of DNA-templated transcription"/>
    <property type="evidence" value="ECO:0007669"/>
    <property type="project" value="InterPro"/>
</dbReference>
<keyword evidence="6" id="KW-1133">Transmembrane helix</keyword>
<dbReference type="SUPFAM" id="SSF50199">
    <property type="entry name" value="Staphylococcal nuclease"/>
    <property type="match status" value="1"/>
</dbReference>
<gene>
    <name evidence="8" type="ordered locus">CLOST_1675</name>
</gene>
<dbReference type="Proteomes" id="UP000007041">
    <property type="component" value="Chromosome"/>
</dbReference>
<feature type="compositionally biased region" description="Polar residues" evidence="5">
    <location>
        <begin position="72"/>
        <end position="85"/>
    </location>
</feature>
<evidence type="ECO:0000256" key="1">
    <source>
        <dbReference type="ARBA" id="ARBA00022722"/>
    </source>
</evidence>
<evidence type="ECO:0000256" key="3">
    <source>
        <dbReference type="ARBA" id="ARBA00022801"/>
    </source>
</evidence>
<feature type="region of interest" description="Disordered" evidence="5">
    <location>
        <begin position="64"/>
        <end position="89"/>
    </location>
</feature>
<dbReference type="eggNOG" id="COG1525">
    <property type="taxonomic scope" value="Bacteria"/>
</dbReference>
<evidence type="ECO:0000256" key="5">
    <source>
        <dbReference type="SAM" id="MobiDB-lite"/>
    </source>
</evidence>
<dbReference type="Gene3D" id="2.40.50.90">
    <property type="match status" value="1"/>
</dbReference>
<accession>E3PSE1</accession>
<feature type="transmembrane region" description="Helical" evidence="6">
    <location>
        <begin position="36"/>
        <end position="54"/>
    </location>
</feature>
<evidence type="ECO:0000313" key="8">
    <source>
        <dbReference type="EMBL" id="CBH21795.1"/>
    </source>
</evidence>
<keyword evidence="9" id="KW-1185">Reference proteome</keyword>
<dbReference type="GO" id="GO:0008270">
    <property type="term" value="F:zinc ion binding"/>
    <property type="evidence" value="ECO:0007669"/>
    <property type="project" value="InterPro"/>
</dbReference>